<dbReference type="Proteomes" id="UP001597463">
    <property type="component" value="Unassembled WGS sequence"/>
</dbReference>
<dbReference type="Pfam" id="PF13466">
    <property type="entry name" value="STAS_2"/>
    <property type="match status" value="1"/>
</dbReference>
<feature type="region of interest" description="Disordered" evidence="1">
    <location>
        <begin position="125"/>
        <end position="155"/>
    </location>
</feature>
<dbReference type="SUPFAM" id="SSF52091">
    <property type="entry name" value="SpoIIaa-like"/>
    <property type="match status" value="1"/>
</dbReference>
<proteinExistence type="predicted"/>
<comment type="caution">
    <text evidence="3">The sequence shown here is derived from an EMBL/GenBank/DDBJ whole genome shotgun (WGS) entry which is preliminary data.</text>
</comment>
<evidence type="ECO:0000313" key="3">
    <source>
        <dbReference type="EMBL" id="MFD2754637.1"/>
    </source>
</evidence>
<dbReference type="InterPro" id="IPR058548">
    <property type="entry name" value="MlaB-like_STAS"/>
</dbReference>
<organism evidence="3 4">
    <name type="scientific">Comamonas terrae</name>
    <dbReference type="NCBI Taxonomy" id="673548"/>
    <lineage>
        <taxon>Bacteria</taxon>
        <taxon>Pseudomonadati</taxon>
        <taxon>Pseudomonadota</taxon>
        <taxon>Betaproteobacteria</taxon>
        <taxon>Burkholderiales</taxon>
        <taxon>Comamonadaceae</taxon>
        <taxon>Comamonas</taxon>
    </lineage>
</organism>
<keyword evidence="4" id="KW-1185">Reference proteome</keyword>
<dbReference type="InterPro" id="IPR036513">
    <property type="entry name" value="STAS_dom_sf"/>
</dbReference>
<protein>
    <submittedName>
        <fullName evidence="3">STAS domain-containing protein</fullName>
    </submittedName>
</protein>
<evidence type="ECO:0000313" key="4">
    <source>
        <dbReference type="Proteomes" id="UP001597463"/>
    </source>
</evidence>
<gene>
    <name evidence="3" type="ORF">ACFSW6_11110</name>
</gene>
<dbReference type="RefSeq" id="WP_066482937.1">
    <property type="nucleotide sequence ID" value="NZ_BCNT01000019.1"/>
</dbReference>
<name>A0ABW5UM32_9BURK</name>
<feature type="domain" description="MlaB-like STAS" evidence="2">
    <location>
        <begin position="494"/>
        <end position="570"/>
    </location>
</feature>
<evidence type="ECO:0000259" key="2">
    <source>
        <dbReference type="Pfam" id="PF13466"/>
    </source>
</evidence>
<sequence length="580" mass="63647">MAKEETRSNRLLSKVVRFVRHPTVNWSDLDTLDDEPESQYSKQALKEMLERKRQNDFARKREFDQLRKLRQSQLAQSARPASVSGTPAVPVSSFLQSLHSSSHPGERAVTLRKIDEIEAQMSQQWWRGKQSADATTMPMRLPDGGNPAPSSFHAPPPGSTLPLLSDVVPEEVATRGMGAAFGMTRPLPPKLSPALMGMQGLAGETDFAPAFAPTEVSAPAEAGMVPPSFVRFEHDVDLEEPAIVFANGDTEFARDSLQELIRRRAHDVPAQLPVWLALLDLYRAAGWQAEFEQAAIDFASRFGRSAPQWFAMPLEDGGLRTTDTAPAEARCARWSAPAQLTVQGVAGLQAMQARTAGPWSLDWGALEAIAPEAVPALEALAHRWADAPGQFVFGRAQVLLDLLARSTPSLAGEVDSGWWHLRLAVLRLMNLPDDFELVALEYCVTYELSPPSWSDPVCQSLLEGQALALAAPQAFEDTLPPDVLWRERAPQFALQGVIEGDALPWLASIQEKAVLGETVVIDCRHLVRMDFAAAGSVLNWASAMQSLGHVLQLSQLHQLVAVFFNVIGIQEHAQVLPRRD</sequence>
<reference evidence="4" key="1">
    <citation type="journal article" date="2019" name="Int. J. Syst. Evol. Microbiol.">
        <title>The Global Catalogue of Microorganisms (GCM) 10K type strain sequencing project: providing services to taxonomists for standard genome sequencing and annotation.</title>
        <authorList>
            <consortium name="The Broad Institute Genomics Platform"/>
            <consortium name="The Broad Institute Genome Sequencing Center for Infectious Disease"/>
            <person name="Wu L."/>
            <person name="Ma J."/>
        </authorList>
    </citation>
    <scope>NUCLEOTIDE SEQUENCE [LARGE SCALE GENOMIC DNA]</scope>
    <source>
        <strain evidence="4">TISTR 1906</strain>
    </source>
</reference>
<accession>A0ABW5UM32</accession>
<evidence type="ECO:0000256" key="1">
    <source>
        <dbReference type="SAM" id="MobiDB-lite"/>
    </source>
</evidence>
<dbReference type="EMBL" id="JBHUMV010000004">
    <property type="protein sequence ID" value="MFD2754637.1"/>
    <property type="molecule type" value="Genomic_DNA"/>
</dbReference>